<organism evidence="1">
    <name type="scientific">Schistosoma japonicum</name>
    <name type="common">Blood fluke</name>
    <dbReference type="NCBI Taxonomy" id="6182"/>
    <lineage>
        <taxon>Eukaryota</taxon>
        <taxon>Metazoa</taxon>
        <taxon>Spiralia</taxon>
        <taxon>Lophotrochozoa</taxon>
        <taxon>Platyhelminthes</taxon>
        <taxon>Trematoda</taxon>
        <taxon>Digenea</taxon>
        <taxon>Strigeidida</taxon>
        <taxon>Schistosomatoidea</taxon>
        <taxon>Schistosomatidae</taxon>
        <taxon>Schistosoma</taxon>
    </lineage>
</organism>
<reference evidence="1" key="2">
    <citation type="journal article" date="2006" name="PLoS Pathog.">
        <title>New perspectives on host-parasite interplay by comparative transcriptomic and proteomic analyses of Schistosoma japonicum.</title>
        <authorList>
            <person name="Liu F."/>
            <person name="Lu J."/>
            <person name="Hu W."/>
            <person name="Wang S.Y."/>
            <person name="Cui S.J."/>
            <person name="Chi M."/>
            <person name="Yan Q."/>
            <person name="Wang X.R."/>
            <person name="Song H.D."/>
            <person name="Xu X.N."/>
            <person name="Wang J.J."/>
            <person name="Zhang X.L."/>
            <person name="Zhang X."/>
            <person name="Wang Z.Q."/>
            <person name="Xue C.L."/>
            <person name="Brindley P.J."/>
            <person name="McManus D.P."/>
            <person name="Yang P.Y."/>
            <person name="Feng Z."/>
            <person name="Chen Z."/>
            <person name="Han Z.G."/>
        </authorList>
    </citation>
    <scope>NUCLEOTIDE SEQUENCE</scope>
</reference>
<name>Q5BX11_SCHJA</name>
<accession>Q5BX11</accession>
<evidence type="ECO:0000313" key="1">
    <source>
        <dbReference type="EMBL" id="AAX28064.1"/>
    </source>
</evidence>
<protein>
    <submittedName>
        <fullName evidence="1">Uncharacterized protein</fullName>
    </submittedName>
</protein>
<dbReference type="AlphaFoldDB" id="Q5BX11"/>
<proteinExistence type="evidence at transcript level"/>
<reference evidence="1" key="1">
    <citation type="submission" date="2005-03" db="EMBL/GenBank/DDBJ databases">
        <authorList>
            <person name="Han Z."/>
        </authorList>
    </citation>
    <scope>NUCLEOTIDE SEQUENCE</scope>
</reference>
<dbReference type="EMBL" id="AY812175">
    <property type="protein sequence ID" value="AAX28064.1"/>
    <property type="molecule type" value="mRNA"/>
</dbReference>
<sequence length="42" mass="4800">MINAFNSTKSISYFKFNLCIHSFVGIHMFCCSILDKSCCKNC</sequence>